<sequence>MRPPHLRLSAAAGAWILQQLLLPRLLAPLWAAEAALIPKNDTTWDVAASGAPCARGSQPWHVSLFNGLAFHCAGVLVDESWVLTAAHCWNNKSLWARVGDDHLLLLQGEQLRRAIRSVRHPRYRPGSGRLLPRRRHEHDLMLLKLARPAVPGPRVQGLRLPDRCARPGDQCQAAGWGTMATRRVKYNKGLSCSQVSILSPKECEGFYPGVVTNNMMCAGMDQGHDPCQVSDSGAPLVCDGTLQGIVSFGAYPCGSAQHPVVYTEVCKYVPWIKKTMHSN</sequence>
<dbReference type="PROSITE" id="PS00134">
    <property type="entry name" value="TRYPSIN_HIS"/>
    <property type="match status" value="1"/>
</dbReference>
<dbReference type="AlphaFoldDB" id="A0A1R3UFI3"/>
<evidence type="ECO:0000313" key="4">
    <source>
        <dbReference type="EMBL" id="SFW93314.1"/>
    </source>
</evidence>
<dbReference type="PANTHER" id="PTHR24271:SF66">
    <property type="entry name" value="KALLIKREIN-10"/>
    <property type="match status" value="1"/>
</dbReference>
<dbReference type="SUPFAM" id="SSF50494">
    <property type="entry name" value="Trypsin-like serine proteases"/>
    <property type="match status" value="1"/>
</dbReference>
<dbReference type="SMART" id="SM00020">
    <property type="entry name" value="Tryp_SPc"/>
    <property type="match status" value="1"/>
</dbReference>
<keyword evidence="2" id="KW-0732">Signal</keyword>
<accession>A0A1R3UFI3</accession>
<dbReference type="GO" id="GO:0004252">
    <property type="term" value="F:serine-type endopeptidase activity"/>
    <property type="evidence" value="ECO:0007669"/>
    <property type="project" value="InterPro"/>
</dbReference>
<dbReference type="Gene3D" id="2.40.10.10">
    <property type="entry name" value="Trypsin-like serine proteases"/>
    <property type="match status" value="2"/>
</dbReference>
<dbReference type="GO" id="GO:0006508">
    <property type="term" value="P:proteolysis"/>
    <property type="evidence" value="ECO:0007669"/>
    <property type="project" value="InterPro"/>
</dbReference>
<dbReference type="InterPro" id="IPR001254">
    <property type="entry name" value="Trypsin_dom"/>
</dbReference>
<dbReference type="PANTHER" id="PTHR24271">
    <property type="entry name" value="KALLIKREIN-RELATED"/>
    <property type="match status" value="1"/>
</dbReference>
<dbReference type="InterPro" id="IPR018114">
    <property type="entry name" value="TRYPSIN_HIS"/>
</dbReference>
<evidence type="ECO:0000256" key="1">
    <source>
        <dbReference type="ARBA" id="ARBA00023157"/>
    </source>
</evidence>
<reference evidence="4" key="2">
    <citation type="journal article" date="2019" name="Gene Rep">
        <title>Eutherian third-party data gene collections.</title>
        <authorList>
            <person name="Premzl M."/>
        </authorList>
    </citation>
    <scope>NUCLEOTIDE SEQUENCE</scope>
</reference>
<dbReference type="FunFam" id="2.40.10.10:FF:000099">
    <property type="entry name" value="Kallikrein related-peptidase 10"/>
    <property type="match status" value="1"/>
</dbReference>
<organism evidence="4">
    <name type="scientific">Dasypus novemcinctus</name>
    <name type="common">Nine-banded armadillo</name>
    <dbReference type="NCBI Taxonomy" id="9361"/>
    <lineage>
        <taxon>Eukaryota</taxon>
        <taxon>Metazoa</taxon>
        <taxon>Chordata</taxon>
        <taxon>Craniata</taxon>
        <taxon>Vertebrata</taxon>
        <taxon>Euteleostomi</taxon>
        <taxon>Mammalia</taxon>
        <taxon>Eutheria</taxon>
        <taxon>Xenarthra</taxon>
        <taxon>Cingulata</taxon>
        <taxon>Dasypodidae</taxon>
        <taxon>Dasypus</taxon>
    </lineage>
</organism>
<proteinExistence type="predicted"/>
<evidence type="ECO:0000259" key="3">
    <source>
        <dbReference type="PROSITE" id="PS50240"/>
    </source>
</evidence>
<keyword evidence="1" id="KW-1015">Disulfide bond</keyword>
<gene>
    <name evidence="4" type="primary">KLNJ</name>
</gene>
<dbReference type="InterPro" id="IPR001314">
    <property type="entry name" value="Peptidase_S1A"/>
</dbReference>
<dbReference type="PRINTS" id="PR00722">
    <property type="entry name" value="CHYMOTRYPSIN"/>
</dbReference>
<feature type="signal peptide" evidence="2">
    <location>
        <begin position="1"/>
        <end position="31"/>
    </location>
</feature>
<reference evidence="4" key="1">
    <citation type="journal article" date="2017" name="Mol. Genet. Metab. Rep.">
        <title>Comparative genomic analysis of eutherian kallikrein genes.</title>
        <authorList>
            <person name="Premzl M."/>
        </authorList>
    </citation>
    <scope>NUCLEOTIDE SEQUENCE</scope>
</reference>
<dbReference type="Pfam" id="PF00089">
    <property type="entry name" value="Trypsin"/>
    <property type="match status" value="1"/>
</dbReference>
<protein>
    <submittedName>
        <fullName evidence="4">Kallikrein J</fullName>
    </submittedName>
</protein>
<dbReference type="PROSITE" id="PS50240">
    <property type="entry name" value="TRYPSIN_DOM"/>
    <property type="match status" value="1"/>
</dbReference>
<dbReference type="InterPro" id="IPR043504">
    <property type="entry name" value="Peptidase_S1_PA_chymotrypsin"/>
</dbReference>
<feature type="chain" id="PRO_5012277703" evidence="2">
    <location>
        <begin position="32"/>
        <end position="279"/>
    </location>
</feature>
<name>A0A1R3UFI3_DASNO</name>
<dbReference type="CDD" id="cd00190">
    <property type="entry name" value="Tryp_SPc"/>
    <property type="match status" value="1"/>
</dbReference>
<dbReference type="InterPro" id="IPR009003">
    <property type="entry name" value="Peptidase_S1_PA"/>
</dbReference>
<dbReference type="GO" id="GO:0030141">
    <property type="term" value="C:secretory granule"/>
    <property type="evidence" value="ECO:0007669"/>
    <property type="project" value="TreeGrafter"/>
</dbReference>
<dbReference type="EMBL" id="LT631667">
    <property type="protein sequence ID" value="SFW93314.1"/>
    <property type="molecule type" value="Genomic_DNA"/>
</dbReference>
<evidence type="ECO:0000256" key="2">
    <source>
        <dbReference type="SAM" id="SignalP"/>
    </source>
</evidence>
<feature type="domain" description="Peptidase S1" evidence="3">
    <location>
        <begin position="47"/>
        <end position="277"/>
    </location>
</feature>